<evidence type="ECO:0000313" key="2">
    <source>
        <dbReference type="Proteomes" id="UP001524502"/>
    </source>
</evidence>
<dbReference type="RefSeq" id="WP_256133312.1">
    <property type="nucleotide sequence ID" value="NZ_JANFXK010000020.1"/>
</dbReference>
<gene>
    <name evidence="1" type="ORF">NE619_15395</name>
</gene>
<protein>
    <submittedName>
        <fullName evidence="1">Uncharacterized protein</fullName>
    </submittedName>
</protein>
<organism evidence="1 2">
    <name type="scientific">Anaerovorax odorimutans</name>
    <dbReference type="NCBI Taxonomy" id="109327"/>
    <lineage>
        <taxon>Bacteria</taxon>
        <taxon>Bacillati</taxon>
        <taxon>Bacillota</taxon>
        <taxon>Clostridia</taxon>
        <taxon>Peptostreptococcales</taxon>
        <taxon>Anaerovoracaceae</taxon>
        <taxon>Anaerovorax</taxon>
    </lineage>
</organism>
<dbReference type="Proteomes" id="UP001524502">
    <property type="component" value="Unassembled WGS sequence"/>
</dbReference>
<reference evidence="1 2" key="1">
    <citation type="submission" date="2022-06" db="EMBL/GenBank/DDBJ databases">
        <title>Isolation of gut microbiota from human fecal samples.</title>
        <authorList>
            <person name="Pamer E.G."/>
            <person name="Barat B."/>
            <person name="Waligurski E."/>
            <person name="Medina S."/>
            <person name="Paddock L."/>
            <person name="Mostad J."/>
        </authorList>
    </citation>
    <scope>NUCLEOTIDE SEQUENCE [LARGE SCALE GENOMIC DNA]</scope>
    <source>
        <strain evidence="1 2">SL.3.17</strain>
    </source>
</reference>
<accession>A0ABT1RSF1</accession>
<evidence type="ECO:0000313" key="1">
    <source>
        <dbReference type="EMBL" id="MCQ4638121.1"/>
    </source>
</evidence>
<keyword evidence="2" id="KW-1185">Reference proteome</keyword>
<sequence length="194" mass="21806">MIVEQFVMAYQVEQDRIRALLPDGYESLRPVLRINAEIRGEDTYIEFNTPVSAFGKNGWLNIDHWKSPETNISYIRDGKSVTFTTPFLEITYTGVGIEGRCPAEKNNDGCFFIDEETVLVPPEKISSNKEFCDCTFAWKFAEGDAHGVSIGGKTLPAVPTAPVKVYEKQRLTAAAAAHIECEQMLGQYKVIFER</sequence>
<dbReference type="EMBL" id="JANFXK010000020">
    <property type="protein sequence ID" value="MCQ4638121.1"/>
    <property type="molecule type" value="Genomic_DNA"/>
</dbReference>
<name>A0ABT1RSF1_9FIRM</name>
<proteinExistence type="predicted"/>
<comment type="caution">
    <text evidence="1">The sequence shown here is derived from an EMBL/GenBank/DDBJ whole genome shotgun (WGS) entry which is preliminary data.</text>
</comment>